<evidence type="ECO:0000313" key="1">
    <source>
        <dbReference type="EMBL" id="KAL3802597.1"/>
    </source>
</evidence>
<reference evidence="1 2" key="1">
    <citation type="submission" date="2024-10" db="EMBL/GenBank/DDBJ databases">
        <title>Updated reference genomes for cyclostephanoid diatoms.</title>
        <authorList>
            <person name="Roberts W.R."/>
            <person name="Alverson A.J."/>
        </authorList>
    </citation>
    <scope>NUCLEOTIDE SEQUENCE [LARGE SCALE GENOMIC DNA]</scope>
    <source>
        <strain evidence="1 2">AJA276-08</strain>
    </source>
</reference>
<accession>A0ABD3QR64</accession>
<protein>
    <submittedName>
        <fullName evidence="1">Uncharacterized protein</fullName>
    </submittedName>
</protein>
<evidence type="ECO:0000313" key="2">
    <source>
        <dbReference type="Proteomes" id="UP001530315"/>
    </source>
</evidence>
<sequence>MELCMEETVATRTMSGVKGDNPKGDLCCVKEQADVPANAWDKRAQHAIPKEGLTKKQINLQRLDKLYEGKQTLQAKILESKSKKEQMVARARTATMHRNSQ</sequence>
<proteinExistence type="predicted"/>
<gene>
    <name evidence="1" type="ORF">ACHAW5_011352</name>
</gene>
<name>A0ABD3QR64_9STRA</name>
<comment type="caution">
    <text evidence="1">The sequence shown here is derived from an EMBL/GenBank/DDBJ whole genome shotgun (WGS) entry which is preliminary data.</text>
</comment>
<organism evidence="1 2">
    <name type="scientific">Stephanodiscus triporus</name>
    <dbReference type="NCBI Taxonomy" id="2934178"/>
    <lineage>
        <taxon>Eukaryota</taxon>
        <taxon>Sar</taxon>
        <taxon>Stramenopiles</taxon>
        <taxon>Ochrophyta</taxon>
        <taxon>Bacillariophyta</taxon>
        <taxon>Coscinodiscophyceae</taxon>
        <taxon>Thalassiosirophycidae</taxon>
        <taxon>Stephanodiscales</taxon>
        <taxon>Stephanodiscaceae</taxon>
        <taxon>Stephanodiscus</taxon>
    </lineage>
</organism>
<dbReference type="AlphaFoldDB" id="A0ABD3QR64"/>
<dbReference type="Proteomes" id="UP001530315">
    <property type="component" value="Unassembled WGS sequence"/>
</dbReference>
<dbReference type="EMBL" id="JALLAZ020000142">
    <property type="protein sequence ID" value="KAL3802597.1"/>
    <property type="molecule type" value="Genomic_DNA"/>
</dbReference>
<keyword evidence="2" id="KW-1185">Reference proteome</keyword>